<accession>A0A9X3BS21</accession>
<proteinExistence type="predicted"/>
<keyword evidence="1" id="KW-0472">Membrane</keyword>
<dbReference type="Proteomes" id="UP001140272">
    <property type="component" value="Unassembled WGS sequence"/>
</dbReference>
<keyword evidence="1" id="KW-1133">Transmembrane helix</keyword>
<reference evidence="2" key="2">
    <citation type="journal article" date="2022" name="BMC Genomics">
        <title>Comparative genome analysis of mycobacteria focusing on tRNA and non-coding RNA.</title>
        <authorList>
            <person name="Behra P.R.K."/>
            <person name="Pettersson B.M.F."/>
            <person name="Ramesh M."/>
            <person name="Das S."/>
            <person name="Dasgupta S."/>
            <person name="Kirsebom L.A."/>
        </authorList>
    </citation>
    <scope>NUCLEOTIDE SEQUENCE</scope>
    <source>
        <strain evidence="2">DSM 45406</strain>
    </source>
</reference>
<evidence type="ECO:0000256" key="1">
    <source>
        <dbReference type="SAM" id="Phobius"/>
    </source>
</evidence>
<name>A0A9X3BS21_9MYCO</name>
<gene>
    <name evidence="2" type="ORF">H7H73_31665</name>
</gene>
<feature type="transmembrane region" description="Helical" evidence="1">
    <location>
        <begin position="25"/>
        <end position="45"/>
    </location>
</feature>
<dbReference type="AlphaFoldDB" id="A0A9X3BS21"/>
<dbReference type="EMBL" id="JACKRN010001034">
    <property type="protein sequence ID" value="MCV7074157.1"/>
    <property type="molecule type" value="Genomic_DNA"/>
</dbReference>
<sequence length="130" mass="13981">MAVLFIGSQIARAVGQDVDWYTGFGQWLGALASFAAAGAAVWIATTDRRRNDDTRAREQARHESDLAREAGLVQVTSEIFGRRQGAGPMLDAAGIGINNRRSDHVFDIKIAKLIHGAPRCHSTSSLTSSS</sequence>
<evidence type="ECO:0000313" key="2">
    <source>
        <dbReference type="EMBL" id="MCV7074157.1"/>
    </source>
</evidence>
<comment type="caution">
    <text evidence="2">The sequence shown here is derived from an EMBL/GenBank/DDBJ whole genome shotgun (WGS) entry which is preliminary data.</text>
</comment>
<keyword evidence="1" id="KW-0812">Transmembrane</keyword>
<reference evidence="2" key="1">
    <citation type="submission" date="2020-07" db="EMBL/GenBank/DDBJ databases">
        <authorList>
            <person name="Pettersson B.M.F."/>
            <person name="Behra P.R.K."/>
            <person name="Ramesh M."/>
            <person name="Das S."/>
            <person name="Dasgupta S."/>
            <person name="Kirsebom L.A."/>
        </authorList>
    </citation>
    <scope>NUCLEOTIDE SEQUENCE</scope>
    <source>
        <strain evidence="2">DSM 45406</strain>
    </source>
</reference>
<organism evidence="2 3">
    <name type="scientific">Mycolicibacterium rufum</name>
    <dbReference type="NCBI Taxonomy" id="318424"/>
    <lineage>
        <taxon>Bacteria</taxon>
        <taxon>Bacillati</taxon>
        <taxon>Actinomycetota</taxon>
        <taxon>Actinomycetes</taxon>
        <taxon>Mycobacteriales</taxon>
        <taxon>Mycobacteriaceae</taxon>
        <taxon>Mycolicibacterium</taxon>
    </lineage>
</organism>
<protein>
    <submittedName>
        <fullName evidence="2">Uncharacterized protein</fullName>
    </submittedName>
</protein>
<evidence type="ECO:0000313" key="3">
    <source>
        <dbReference type="Proteomes" id="UP001140272"/>
    </source>
</evidence>